<accession>A0A426U7B8</accession>
<dbReference type="PANTHER" id="PTHR43011:SF1">
    <property type="entry name" value="IRON-SULFUR CLUSTER ASSEMBLY 2 HOMOLOG, MITOCHONDRIAL"/>
    <property type="match status" value="1"/>
</dbReference>
<dbReference type="NCBIfam" id="TIGR00049">
    <property type="entry name" value="iron-sulfur cluster assembly accessory protein"/>
    <property type="match status" value="1"/>
</dbReference>
<sequence>MATMEQNLTELTPAGPMLMVSDVAANRLLAMMQEKQLDGYALRVFVQGGGCSGMQYGMIFDNEAREGDSEFSTGELRVVVDRISANYLTGASIDYVDDMMNSGFKIENPNATSSCGCGHSFRTEGGDDEESSAGGCGGGCSC</sequence>
<dbReference type="GO" id="GO:0005506">
    <property type="term" value="F:iron ion binding"/>
    <property type="evidence" value="ECO:0007669"/>
    <property type="project" value="TreeGrafter"/>
</dbReference>
<dbReference type="InterPro" id="IPR035903">
    <property type="entry name" value="HesB-like_dom_sf"/>
</dbReference>
<organism evidence="2 3">
    <name type="scientific">Candidatus Viridilinea halotolerans</name>
    <dbReference type="NCBI Taxonomy" id="2491704"/>
    <lineage>
        <taxon>Bacteria</taxon>
        <taxon>Bacillati</taxon>
        <taxon>Chloroflexota</taxon>
        <taxon>Chloroflexia</taxon>
        <taxon>Chloroflexales</taxon>
        <taxon>Chloroflexineae</taxon>
        <taxon>Oscillochloridaceae</taxon>
        <taxon>Candidatus Viridilinea</taxon>
    </lineage>
</organism>
<dbReference type="GO" id="GO:0016226">
    <property type="term" value="P:iron-sulfur cluster assembly"/>
    <property type="evidence" value="ECO:0007669"/>
    <property type="project" value="InterPro"/>
</dbReference>
<gene>
    <name evidence="2" type="primary">erpA</name>
    <name evidence="2" type="ORF">EI684_03790</name>
</gene>
<dbReference type="PROSITE" id="PS01152">
    <property type="entry name" value="HESB"/>
    <property type="match status" value="1"/>
</dbReference>
<protein>
    <submittedName>
        <fullName evidence="2">Iron-sulfur cluster insertion protein ErpA</fullName>
    </submittedName>
</protein>
<dbReference type="SUPFAM" id="SSF89360">
    <property type="entry name" value="HesB-like domain"/>
    <property type="match status" value="1"/>
</dbReference>
<reference evidence="2 3" key="1">
    <citation type="submission" date="2018-12" db="EMBL/GenBank/DDBJ databases">
        <title>Genome Sequence of Candidatus Viridilinea halotolerans isolated from saline sulfide-rich spring.</title>
        <authorList>
            <person name="Grouzdev D.S."/>
            <person name="Burganskaya E.I."/>
            <person name="Krutkina M.S."/>
            <person name="Sukhacheva M.V."/>
            <person name="Gorlenko V.M."/>
        </authorList>
    </citation>
    <scope>NUCLEOTIDE SEQUENCE [LARGE SCALE GENOMIC DNA]</scope>
    <source>
        <strain evidence="2">Chok-6</strain>
    </source>
</reference>
<dbReference type="InterPro" id="IPR000361">
    <property type="entry name" value="ATAP_core_dom"/>
</dbReference>
<dbReference type="AlphaFoldDB" id="A0A426U7B8"/>
<dbReference type="InterPro" id="IPR017870">
    <property type="entry name" value="FeS_cluster_insertion_CS"/>
</dbReference>
<comment type="caution">
    <text evidence="2">The sequence shown here is derived from an EMBL/GenBank/DDBJ whole genome shotgun (WGS) entry which is preliminary data.</text>
</comment>
<dbReference type="Proteomes" id="UP000280307">
    <property type="component" value="Unassembled WGS sequence"/>
</dbReference>
<dbReference type="Pfam" id="PF01521">
    <property type="entry name" value="Fe-S_biosyn"/>
    <property type="match status" value="1"/>
</dbReference>
<dbReference type="GO" id="GO:0051539">
    <property type="term" value="F:4 iron, 4 sulfur cluster binding"/>
    <property type="evidence" value="ECO:0007669"/>
    <property type="project" value="TreeGrafter"/>
</dbReference>
<name>A0A426U7B8_9CHLR</name>
<proteinExistence type="predicted"/>
<dbReference type="Gene3D" id="2.60.300.12">
    <property type="entry name" value="HesB-like domain"/>
    <property type="match status" value="1"/>
</dbReference>
<dbReference type="PANTHER" id="PTHR43011">
    <property type="entry name" value="IRON-SULFUR CLUSTER ASSEMBLY 2 HOMOLOG, MITOCHONDRIAL"/>
    <property type="match status" value="1"/>
</dbReference>
<evidence type="ECO:0000313" key="3">
    <source>
        <dbReference type="Proteomes" id="UP000280307"/>
    </source>
</evidence>
<dbReference type="EMBL" id="RSAS01000151">
    <property type="protein sequence ID" value="RRR75898.1"/>
    <property type="molecule type" value="Genomic_DNA"/>
</dbReference>
<dbReference type="NCBIfam" id="NF010147">
    <property type="entry name" value="PRK13623.1"/>
    <property type="match status" value="1"/>
</dbReference>
<dbReference type="InterPro" id="IPR016092">
    <property type="entry name" value="ATAP"/>
</dbReference>
<dbReference type="GO" id="GO:0051537">
    <property type="term" value="F:2 iron, 2 sulfur cluster binding"/>
    <property type="evidence" value="ECO:0007669"/>
    <property type="project" value="UniProtKB-ARBA"/>
</dbReference>
<feature type="domain" description="Core" evidence="1">
    <location>
        <begin position="18"/>
        <end position="118"/>
    </location>
</feature>
<evidence type="ECO:0000259" key="1">
    <source>
        <dbReference type="Pfam" id="PF01521"/>
    </source>
</evidence>
<evidence type="ECO:0000313" key="2">
    <source>
        <dbReference type="EMBL" id="RRR75898.1"/>
    </source>
</evidence>